<dbReference type="EMBL" id="AAMLHW010000002">
    <property type="protein sequence ID" value="EDI5303224.1"/>
    <property type="molecule type" value="Genomic_DNA"/>
</dbReference>
<evidence type="ECO:0000313" key="40">
    <source>
        <dbReference type="EMBL" id="EDA6266208.1"/>
    </source>
</evidence>
<evidence type="ECO:0000313" key="6">
    <source>
        <dbReference type="EMBL" id="EBO1572214.1"/>
    </source>
</evidence>
<dbReference type="EMBL" id="AAHULA010000001">
    <property type="protein sequence ID" value="ECA4439878.1"/>
    <property type="molecule type" value="Genomic_DNA"/>
</dbReference>
<organism evidence="53">
    <name type="scientific">Salmonella enterica subsp. enterica serovar Kentucky</name>
    <dbReference type="NCBI Taxonomy" id="192955"/>
    <lineage>
        <taxon>Bacteria</taxon>
        <taxon>Pseudomonadati</taxon>
        <taxon>Pseudomonadota</taxon>
        <taxon>Gammaproteobacteria</taxon>
        <taxon>Enterobacterales</taxon>
        <taxon>Enterobacteriaceae</taxon>
        <taxon>Salmonella</taxon>
    </lineage>
</organism>
<dbReference type="CDD" id="cd01646">
    <property type="entry name" value="RT_Bac_retron_I"/>
    <property type="match status" value="1"/>
</dbReference>
<dbReference type="EMBL" id="AAKSAY010000011">
    <property type="protein sequence ID" value="ECV3651339.1"/>
    <property type="molecule type" value="Genomic_DNA"/>
</dbReference>
<evidence type="ECO:0000313" key="4">
    <source>
        <dbReference type="EMBL" id="EBM9687360.1"/>
    </source>
</evidence>
<evidence type="ECO:0000313" key="59">
    <source>
        <dbReference type="Proteomes" id="UP000365067"/>
    </source>
</evidence>
<evidence type="ECO:0000313" key="56">
    <source>
        <dbReference type="EMBL" id="EDI5303224.1"/>
    </source>
</evidence>
<dbReference type="EMBL" id="AAMHWT010000001">
    <property type="protein sequence ID" value="EDH5125846.1"/>
    <property type="molecule type" value="Genomic_DNA"/>
</dbReference>
<dbReference type="EMBL" id="AAGHXH010000003">
    <property type="protein sequence ID" value="EBO2491909.1"/>
    <property type="molecule type" value="Genomic_DNA"/>
</dbReference>
<evidence type="ECO:0000313" key="52">
    <source>
        <dbReference type="EMBL" id="EDH7968755.1"/>
    </source>
</evidence>
<dbReference type="GO" id="GO:0003964">
    <property type="term" value="F:RNA-directed DNA polymerase activity"/>
    <property type="evidence" value="ECO:0007669"/>
    <property type="project" value="UniProtKB-KW"/>
</dbReference>
<dbReference type="EMBL" id="AALOWW010000001">
    <property type="protein sequence ID" value="EDB8559182.1"/>
    <property type="molecule type" value="Genomic_DNA"/>
</dbReference>
<evidence type="ECO:0000313" key="5">
    <source>
        <dbReference type="EMBL" id="EBN0509930.1"/>
    </source>
</evidence>
<dbReference type="Proteomes" id="UP000839916">
    <property type="component" value="Unassembled WGS sequence"/>
</dbReference>
<dbReference type="Proteomes" id="UP000839714">
    <property type="component" value="Unassembled WGS sequence"/>
</dbReference>
<evidence type="ECO:0000313" key="58">
    <source>
        <dbReference type="Proteomes" id="UP000322839"/>
    </source>
</evidence>
<dbReference type="EMBL" id="AAHVVF010000003">
    <property type="protein sequence ID" value="ECA8955893.1"/>
    <property type="molecule type" value="Genomic_DNA"/>
</dbReference>
<evidence type="ECO:0000313" key="14">
    <source>
        <dbReference type="EMBL" id="EBW5074397.1"/>
    </source>
</evidence>
<evidence type="ECO:0000313" key="31">
    <source>
        <dbReference type="EMBL" id="ECT8989661.1"/>
    </source>
</evidence>
<dbReference type="EMBL" id="AAHRJY010000012">
    <property type="protein sequence ID" value="EBZ5221028.1"/>
    <property type="molecule type" value="Genomic_DNA"/>
</dbReference>
<dbReference type="EMBL" id="AAKRVG010000002">
    <property type="protein sequence ID" value="ECV5587393.1"/>
    <property type="molecule type" value="Genomic_DNA"/>
</dbReference>
<gene>
    <name evidence="30" type="ORF">A3179_05915</name>
    <name evidence="27" type="ORF">A9T32_21815</name>
    <name evidence="34" type="ORF">A9T44_13415</name>
    <name evidence="29" type="ORF">ACY89_07355</name>
    <name evidence="38" type="ORF">AKH67_12995</name>
    <name evidence="5" type="ORF">ALX47_07895</name>
    <name evidence="39" type="ORF">ALZ48_07445</name>
    <name evidence="26" type="ORF">APO12_00875</name>
    <name evidence="13" type="ORF">AUA60_22020</name>
    <name evidence="15" type="ORF">AUB25_05945</name>
    <name evidence="40" type="ORF">AYO62_04250</name>
    <name evidence="44" type="ORF">B0D29_11860</name>
    <name evidence="45" type="ORF">B8184_09605</name>
    <name evidence="46" type="ORF">B9R05_14390</name>
    <name evidence="41" type="ORF">BCO88_19995</name>
    <name evidence="42" type="ORF">BCP44_00855</name>
    <name evidence="16" type="ORF">BGH80_09380</name>
    <name evidence="43" type="ORF">BH531_10715</name>
    <name evidence="32" type="ORF">C6752_08755</name>
    <name evidence="47" type="ORF">CAH52_09395</name>
    <name evidence="48" type="ORF">CAH86_06885</name>
    <name evidence="50" type="ORF">CB071_00910</name>
    <name evidence="49" type="ORF">CBQ06_04070</name>
    <name evidence="51" type="ORF">CBZ91_04920</name>
    <name evidence="52" type="ORF">CCH07_04645</name>
    <name evidence="53" type="ORF">CDJ86_11875</name>
    <name evidence="56" type="ORF">CE351_02760</name>
    <name evidence="54" type="ORF">CEB89_12785</name>
    <name evidence="31" type="ORF">CEB92_03765</name>
    <name evidence="55" type="ORF">CED36_07830</name>
    <name evidence="35" type="ORF">CIR65_09210</name>
    <name evidence="17" type="ORF">D9A38_13690</name>
    <name evidence="18" type="ORF">D9U58_10995</name>
    <name evidence="37" type="ORF">DKO31_00890</name>
    <name evidence="28" type="ORF">DM626_04705</name>
    <name evidence="36" type="ORF">DN913_11695</name>
    <name evidence="14" type="ORF">DPR94_16835</name>
    <name evidence="33" type="ORF">DT111_04545</name>
    <name evidence="25" type="ORF">E2A04_04195</name>
    <name evidence="2" type="ORF">E2K49_02475</name>
    <name evidence="8" type="ORF">E3B48_02230</name>
    <name evidence="57" type="ORF">E4679_08180</name>
    <name evidence="3" type="ORF">E4J19_05715</name>
    <name evidence="19" type="ORF">ECA58_14325</name>
    <name evidence="6" type="ORF">EIC51_05840</name>
    <name evidence="20" type="ORF">EID80_05175</name>
    <name evidence="22" type="ORF">ELM42_09765</name>
    <name evidence="21" type="ORF">ELO16_03535</name>
    <name evidence="7" type="ORF">EOV29_05595</name>
    <name evidence="23" type="ORF">EQ864_05705</name>
    <name evidence="24" type="ORF">ESI84_06590</name>
    <name evidence="9" type="ORF">FA719_03485</name>
    <name evidence="10" type="ORF">FBD64_07915</name>
    <name evidence="11" type="ORF">FDQ73_05770</name>
    <name evidence="4" type="ORF">GL28_13320</name>
    <name evidence="12" type="ORF">JF21_11710</name>
</gene>
<evidence type="ECO:0000313" key="11">
    <source>
        <dbReference type="EMBL" id="EBO2755053.1"/>
    </source>
</evidence>
<evidence type="ECO:0000313" key="47">
    <source>
        <dbReference type="EMBL" id="EDG8349911.1"/>
    </source>
</evidence>
<protein>
    <submittedName>
        <fullName evidence="53">Reverse transcriptase</fullName>
    </submittedName>
</protein>
<dbReference type="EMBL" id="AAKLFR010000004">
    <property type="protein sequence ID" value="ECS9490136.1"/>
    <property type="molecule type" value="Genomic_DNA"/>
</dbReference>
<evidence type="ECO:0000313" key="32">
    <source>
        <dbReference type="EMBL" id="ECU0318584.1"/>
    </source>
</evidence>
<dbReference type="EMBL" id="AAMKVI010000006">
    <property type="protein sequence ID" value="EDI4075328.1"/>
    <property type="molecule type" value="Genomic_DNA"/>
</dbReference>
<evidence type="ECO:0000313" key="36">
    <source>
        <dbReference type="EMBL" id="ECV3651339.1"/>
    </source>
</evidence>
<evidence type="ECO:0000313" key="57">
    <source>
        <dbReference type="EMBL" id="KAA8319846.1"/>
    </source>
</evidence>
<evidence type="ECO:0000313" key="37">
    <source>
        <dbReference type="EMBL" id="ECV5587393.1"/>
    </source>
</evidence>
<dbReference type="EMBL" id="AAKWYY010000005">
    <property type="protein sequence ID" value="ECW6043414.1"/>
    <property type="molecule type" value="Genomic_DNA"/>
</dbReference>
<evidence type="ECO:0000313" key="51">
    <source>
        <dbReference type="EMBL" id="EDH7231080.1"/>
    </source>
</evidence>
<dbReference type="EMBL" id="AAMIVI010000004">
    <property type="protein sequence ID" value="EDH7968755.1"/>
    <property type="molecule type" value="Genomic_DNA"/>
</dbReference>
<dbReference type="EMBL" id="AAGIAU010000006">
    <property type="protein sequence ID" value="EBO2911735.1"/>
    <property type="molecule type" value="Genomic_DNA"/>
</dbReference>
<evidence type="ECO:0000313" key="21">
    <source>
        <dbReference type="EMBL" id="ECA4439878.1"/>
    </source>
</evidence>
<dbReference type="EMBL" id="AAKPJA010000005">
    <property type="protein sequence ID" value="ECU2525008.1"/>
    <property type="molecule type" value="Genomic_DNA"/>
</dbReference>
<evidence type="ECO:0000313" key="10">
    <source>
        <dbReference type="EMBL" id="EBO2525166.1"/>
    </source>
</evidence>
<evidence type="ECO:0000313" key="18">
    <source>
        <dbReference type="EMBL" id="EBZ3304251.1"/>
    </source>
</evidence>
<dbReference type="EMBL" id="AAMARF010000008">
    <property type="protein sequence ID" value="EDF3872859.1"/>
    <property type="molecule type" value="Genomic_DNA"/>
</dbReference>
<accession>A0A4Q9BW03</accession>
<dbReference type="EMBL" id="AAGHQA010000007">
    <property type="protein sequence ID" value="EBO1631177.1"/>
    <property type="molecule type" value="Genomic_DNA"/>
</dbReference>
<comment type="caution">
    <text evidence="53">The sequence shown here is derived from an EMBL/GenBank/DDBJ whole genome shotgun (WGS) entry which is preliminary data.</text>
</comment>
<dbReference type="EMBL" id="AAMFMX010000005">
    <property type="protein sequence ID" value="EDG8422761.1"/>
    <property type="molecule type" value="Genomic_DNA"/>
</dbReference>
<dbReference type="Pfam" id="PF00078">
    <property type="entry name" value="RVT_1"/>
    <property type="match status" value="1"/>
</dbReference>
<dbReference type="EMBL" id="AAMKKX010000007">
    <property type="protein sequence ID" value="EDI2825921.1"/>
    <property type="molecule type" value="Genomic_DNA"/>
</dbReference>
<dbReference type="EMBL" id="AAGEHN010000007">
    <property type="protein sequence ID" value="EBM9687360.1"/>
    <property type="molecule type" value="Genomic_DNA"/>
</dbReference>
<keyword evidence="53" id="KW-0548">Nucleotidyltransferase</keyword>
<dbReference type="EMBL" id="AAHQUD010000006">
    <property type="protein sequence ID" value="EBZ3304251.1"/>
    <property type="molecule type" value="Genomic_DNA"/>
</dbReference>
<dbReference type="Proteomes" id="UP000839705">
    <property type="component" value="Unassembled WGS sequence"/>
</dbReference>
<dbReference type="EMBL" id="AAGDVA010000002">
    <property type="protein sequence ID" value="EBM8189181.1"/>
    <property type="molecule type" value="Genomic_DNA"/>
</dbReference>
<dbReference type="EMBL" id="AAKLNX010000003">
    <property type="protein sequence ID" value="ECT0508139.1"/>
    <property type="molecule type" value="Genomic_DNA"/>
</dbReference>
<reference evidence="26" key="2">
    <citation type="submission" date="2018-07" db="EMBL/GenBank/DDBJ databases">
        <authorList>
            <consortium name="NARMS: The National Antimicrobial Resistance Monitoring System"/>
        </authorList>
    </citation>
    <scope>NUCLEOTIDE SEQUENCE</scope>
    <source>
        <strain evidence="27">CVM N32749</strain>
        <strain evidence="34">CVM N32765</strain>
        <strain evidence="26">CVM N54726</strain>
        <strain evidence="41">CVM N56557</strain>
        <strain evidence="30">CVM N57958F</strain>
        <strain evidence="42">CVM N58670</strain>
        <strain evidence="43">CVM N62967</strain>
        <strain evidence="32">FSIS11808073</strain>
        <strain evidence="22">FSIS11816699</strain>
        <strain evidence="25">FSIS11918308</strain>
        <strain evidence="40">FSIS1505221</strain>
    </source>
</reference>
<dbReference type="EMBL" id="AALKSI010000003">
    <property type="protein sequence ID" value="EDA6266208.1"/>
    <property type="molecule type" value="Genomic_DNA"/>
</dbReference>
<dbReference type="EMBL" id="AAKRLS010000005">
    <property type="protein sequence ID" value="ECU9197560.1"/>
    <property type="molecule type" value="Genomic_DNA"/>
</dbReference>
<evidence type="ECO:0000259" key="1">
    <source>
        <dbReference type="PROSITE" id="PS50263"/>
    </source>
</evidence>
<sequence>MISKGNVLSAYNCLKSYAYYENLNFYLKAEIAKFENTGFDRKIKKVVDLFNGDDKSVFDQWLQGINVEILPKKIKSHLESEQSNGALFLSNNKTASEYIVESVNYLVVAPVEIYLIETLWSIYVGSLLDENFTNYTYGNRVSNVVKKYARDYPTEESISSVNIFQKYVDNYNKWRDGGINKAIDTVEKDQENVAILSIDLKSFYYNINIDFKKIEKVIIDNSPSESMELSLYLNEKISQMHDMYKQIIAPYICVTHEESVSKGIPIGFTSSAILANWYLSDFDADIKSKINPAYYGRYVDDILFVFSSPSIQPSEKGKEIINFIDSALGDFINHDNKGDAIFRLSDEYHSLPIQKDKLIFHYFDRNHSLAGLRVFKQEVENRSSAFRFLPDEHIESDLDKFAYDVLLNGSANKFRSIMGLAENETELSKYISSHILAHRLCNLTSNESTLKQITLFFRGENCIRFSRLWEKVLAYTLITKKYTFSRSFYKSIQDSIEKIKWHGDNDESDISSKIKTAMNEYADISLCLNLALLDLDVILNDTQETEQKELIPIRKMINGDADKVKLIERFRDSNLIRHNLVSWPLVNYTNYRGDLTEEELYKNISELDIELVKSKKSKTPRFIHADEYQLFYLIRSLKKKELHKFTTRNDFHQGACVVNKNKNTISIKVNDKFSSKNDKIKVALANMLVDRDSIQRACRKDQSPNLSYQRQKGLYHILNAANKEEADVLLLPELSIPVSWLPFMAAHSRRKQIALIFGLEHWVLDERAYNILVEMLPYNTDENYKSSMLVFRVKNYYAPKEIELLHTLRLRAGAPKPKKQRYHLIRWKNVSFATYNCFELANIEHRALFKSKLDILFACVWNRDVNYYQHITESAARDLHCYVAQSNTSHYGGSCVLQPSRSSISNKIYVKGGENHCILTTTLDIKALREAQYRSFRDNNDIIKHNPPGFDYDALLERAKK</sequence>
<dbReference type="EMBL" id="SQSB01000003">
    <property type="protein sequence ID" value="KAA8319846.1"/>
    <property type="molecule type" value="Genomic_DNA"/>
</dbReference>
<evidence type="ECO:0000313" key="2">
    <source>
        <dbReference type="EMBL" id="EBM8189181.1"/>
    </source>
</evidence>
<dbReference type="EMBL" id="AAKIWH010000001">
    <property type="protein sequence ID" value="ECS2128129.1"/>
    <property type="molecule type" value="Genomic_DNA"/>
</dbReference>
<evidence type="ECO:0000313" key="15">
    <source>
        <dbReference type="EMBL" id="EBW5967074.1"/>
    </source>
</evidence>
<evidence type="ECO:0000313" key="33">
    <source>
        <dbReference type="EMBL" id="ECU2525008.1"/>
    </source>
</evidence>
<evidence type="ECO:0000313" key="44">
    <source>
        <dbReference type="EMBL" id="EDF3872859.1"/>
    </source>
</evidence>
<evidence type="ECO:0000313" key="50">
    <source>
        <dbReference type="EMBL" id="EDH5125846.1"/>
    </source>
</evidence>
<dbReference type="EMBL" id="AAMFEG010000010">
    <property type="protein sequence ID" value="EDG7390726.1"/>
    <property type="molecule type" value="Genomic_DNA"/>
</dbReference>
<dbReference type="EMBL" id="AAGDWY010000004">
    <property type="protein sequence ID" value="EBM8419989.1"/>
    <property type="molecule type" value="Genomic_DNA"/>
</dbReference>
<dbReference type="EMBL" id="AAHYUR010000002">
    <property type="protein sequence ID" value="ECB8227261.1"/>
    <property type="molecule type" value="Genomic_DNA"/>
</dbReference>
<dbReference type="EMBL" id="AAHINV010000015">
    <property type="protein sequence ID" value="EBW5074397.1"/>
    <property type="molecule type" value="Genomic_DNA"/>
</dbReference>
<evidence type="ECO:0000313" key="48">
    <source>
        <dbReference type="EMBL" id="EDG8422761.1"/>
    </source>
</evidence>
<dbReference type="SUPFAM" id="SSF56317">
    <property type="entry name" value="Carbon-nitrogen hydrolase"/>
    <property type="match status" value="1"/>
</dbReference>
<dbReference type="EMBL" id="AAHQMV010000010">
    <property type="protein sequence ID" value="EBZ2432624.1"/>
    <property type="molecule type" value="Genomic_DNA"/>
</dbReference>
<feature type="domain" description="CN hydrolase" evidence="1">
    <location>
        <begin position="680"/>
        <end position="925"/>
    </location>
</feature>
<dbReference type="EMBL" id="AAMEYE010000007">
    <property type="protein sequence ID" value="EDG6697580.1"/>
    <property type="molecule type" value="Genomic_DNA"/>
</dbReference>
<dbReference type="InterPro" id="IPR003010">
    <property type="entry name" value="C-N_Hydrolase"/>
</dbReference>
<reference evidence="57 58" key="5">
    <citation type="journal article" date="2019" name="Proc. Natl. Acad. Sci. U.S.A.">
        <title>Microbiome composition shapes rapid genomic adaptation of Drosophila melanogaster.</title>
        <authorList>
            <person name="Rudman S.M."/>
            <person name="Greenblum S."/>
            <person name="Hughes R.C."/>
            <person name="Rajpurohit S."/>
            <person name="Kiratli O."/>
            <person name="Lowder D.B."/>
            <person name="Lemmon S.G."/>
            <person name="Petrov D.A."/>
            <person name="Chaston J.M."/>
            <person name="Schmidt P."/>
        </authorList>
    </citation>
    <scope>NUCLEOTIDE SEQUENCE [LARGE SCALE GENOMIC DNA]</scope>
    <source>
        <strain evidence="57 58">ME2L-19-11</strain>
    </source>
</reference>
<evidence type="ECO:0000313" key="22">
    <source>
        <dbReference type="EMBL" id="ECA4915120.1"/>
    </source>
</evidence>
<dbReference type="PROSITE" id="PS50263">
    <property type="entry name" value="CN_HYDROLASE"/>
    <property type="match status" value="1"/>
</dbReference>
<evidence type="ECO:0000313" key="49">
    <source>
        <dbReference type="EMBL" id="EDH4304848.1"/>
    </source>
</evidence>
<evidence type="ECO:0000313" key="41">
    <source>
        <dbReference type="EMBL" id="EDB8290509.1"/>
    </source>
</evidence>
<dbReference type="EMBL" id="AAGEON010000004">
    <property type="protein sequence ID" value="EBN0509930.1"/>
    <property type="molecule type" value="Genomic_DNA"/>
</dbReference>
<evidence type="ECO:0000313" key="39">
    <source>
        <dbReference type="EMBL" id="ECW9635113.1"/>
    </source>
</evidence>
<evidence type="ECO:0000313" key="27">
    <source>
        <dbReference type="EMBL" id="ECS4926399.1"/>
    </source>
</evidence>
<dbReference type="EMBL" id="AAGHXO010000013">
    <property type="protein sequence ID" value="EBO2525166.1"/>
    <property type="molecule type" value="Genomic_DNA"/>
</dbReference>
<dbReference type="EMBL" id="AAKOFV010000003">
    <property type="protein sequence ID" value="ECT8989661.1"/>
    <property type="molecule type" value="Genomic_DNA"/>
</dbReference>
<reference evidence="53 59" key="3">
    <citation type="submission" date="2018-07" db="EMBL/GenBank/DDBJ databases">
        <authorList>
            <consortium name="GenomeTrakr network: Whole genome sequencing for foodborne pathogen traceback"/>
        </authorList>
    </citation>
    <scope>NUCLEOTIDE SEQUENCE</scope>
    <source>
        <strain evidence="38">15MN00359</strain>
        <strain evidence="29">CFSAN030068</strain>
        <strain evidence="5">CVM-N15245</strain>
        <strain evidence="13">CVM-N26458</strain>
        <strain evidence="15">CVM-N27249</strain>
        <strain evidence="4">FL-NRM019</strain>
        <strain evidence="6">FSIS11807908</strain>
        <strain evidence="37">FSIS11809920</strain>
        <strain evidence="20">FSIS11816006</strain>
        <strain evidence="21">FSIS11816516</strain>
        <strain evidence="24">FSIS11917264</strain>
        <strain evidence="2">FSIS11918347</strain>
        <strain evidence="8">FSIS11918976</strain>
        <strain evidence="45">FSIS1700275</strain>
        <strain evidence="46">FSIS1700278</strain>
        <strain evidence="48">FSIS1700345</strain>
        <strain evidence="47">FSIS1700407</strain>
        <strain evidence="49">FSIS1700727</strain>
        <strain evidence="50">FSIS1700879</strain>
        <strain evidence="52">FSIS1701206</strain>
        <strain evidence="53">FSIS1701380</strain>
        <strain evidence="55">FSIS1701544</strain>
        <strain evidence="31">FSIS1701847</strain>
        <strain evidence="54">FSIS1702151</strain>
        <strain evidence="56">FSIS1702153</strain>
        <strain evidence="35">FSIS1703277</strain>
        <strain evidence="44">FSIS1709877</strain>
        <strain evidence="28">FSIS21821754</strain>
        <strain evidence="7">FSIS21823107</strain>
        <strain evidence="9">FSIS21924037</strain>
        <strain evidence="10">FSIS21924118</strain>
        <strain evidence="11">FSIS21924205</strain>
        <strain evidence="36">FSIS31800522</strain>
        <strain evidence="33">FSIS31800719</strain>
        <strain evidence="17">FSIS31801101</strain>
        <strain evidence="18">FSIS31801138</strain>
        <strain evidence="23">FSIS31901439</strain>
        <strain evidence="3">FSIS31901700</strain>
        <strain evidence="16 59">IA-2010122881</strain>
        <strain evidence="12">WAPHL_SAL-A00479</strain>
    </source>
</reference>
<dbReference type="EMBL" id="AAGHPP010000006">
    <property type="protein sequence ID" value="EBO1572214.1"/>
    <property type="molecule type" value="Genomic_DNA"/>
</dbReference>
<dbReference type="EMBL" id="AAHHJF010000003">
    <property type="protein sequence ID" value="EBW5967074.1"/>
    <property type="molecule type" value="Genomic_DNA"/>
</dbReference>
<evidence type="ECO:0000313" key="38">
    <source>
        <dbReference type="EMBL" id="ECW6043414.1"/>
    </source>
</evidence>
<evidence type="ECO:0000313" key="8">
    <source>
        <dbReference type="EMBL" id="EBO2047976.1"/>
    </source>
</evidence>
<evidence type="ECO:0000313" key="19">
    <source>
        <dbReference type="EMBL" id="EBZ5221028.1"/>
    </source>
</evidence>
<dbReference type="EMBL" id="AAKQXS010000007">
    <property type="protein sequence ID" value="ECU7501529.1"/>
    <property type="molecule type" value="Genomic_DNA"/>
</dbReference>
<evidence type="ECO:0000313" key="24">
    <source>
        <dbReference type="EMBL" id="ECA8955893.1"/>
    </source>
</evidence>
<dbReference type="Gene3D" id="3.60.110.10">
    <property type="entry name" value="Carbon-nitrogen hydrolase"/>
    <property type="match status" value="1"/>
</dbReference>
<dbReference type="RefSeq" id="WP_000623838.1">
    <property type="nucleotide sequence ID" value="NZ_CALPAP010000001.1"/>
</dbReference>
<dbReference type="EMBL" id="AAHULV010000011">
    <property type="protein sequence ID" value="ECA4915120.1"/>
    <property type="molecule type" value="Genomic_DNA"/>
</dbReference>
<proteinExistence type="predicted"/>
<dbReference type="AlphaFoldDB" id="A0A4Q9BW03"/>
<evidence type="ECO:0000313" key="54">
    <source>
        <dbReference type="EMBL" id="EDI3729271.1"/>
    </source>
</evidence>
<dbReference type="Proteomes" id="UP000322839">
    <property type="component" value="Unassembled WGS sequence"/>
</dbReference>
<evidence type="ECO:0000313" key="23">
    <source>
        <dbReference type="EMBL" id="ECA8554662.1"/>
    </source>
</evidence>
<dbReference type="EMBL" id="AAKYEZ010000003">
    <property type="protein sequence ID" value="ECW9635113.1"/>
    <property type="molecule type" value="Genomic_DNA"/>
</dbReference>
<reference evidence="57" key="6">
    <citation type="submission" date="2019-03" db="EMBL/GenBank/DDBJ databases">
        <authorList>
            <person name="Levent G."/>
            <person name="Schlochtermeier A."/>
            <person name="Ives S.E."/>
            <person name="Norman K.N."/>
            <person name="Lawhon S.D."/>
            <person name="Loneragan G.H."/>
            <person name="Anderson R.C."/>
            <person name="Scott H.M."/>
        </authorList>
    </citation>
    <scope>NUCLEOTIDE SEQUENCE</scope>
    <source>
        <strain evidence="57">ME2L-19-11</strain>
    </source>
</reference>
<evidence type="ECO:0000313" key="46">
    <source>
        <dbReference type="EMBL" id="EDG7390726.1"/>
    </source>
</evidence>
<dbReference type="EMBL" id="AAKOQU010000006">
    <property type="protein sequence ID" value="ECU0318584.1"/>
    <property type="molecule type" value="Genomic_DNA"/>
</dbReference>
<dbReference type="EMBL" id="AAMHPQ010000002">
    <property type="protein sequence ID" value="EDH4304848.1"/>
    <property type="molecule type" value="Genomic_DNA"/>
</dbReference>
<reference evidence="39" key="4">
    <citation type="submission" date="2018-07" db="EMBL/GenBank/DDBJ databases">
        <authorList>
            <consortium name="PulseNet: The National Subtyping Network for Foodborne Disease Surveillance"/>
            <person name="Tarr C.L."/>
            <person name="Trees E."/>
            <person name="Katz L.S."/>
            <person name="Carleton-Romer H.A."/>
            <person name="Stroika S."/>
            <person name="Kucerova Z."/>
            <person name="Roache K.F."/>
            <person name="Sabol A.L."/>
            <person name="Besser J."/>
            <person name="Gerner-Smidt P."/>
        </authorList>
    </citation>
    <scope>NUCLEOTIDE SEQUENCE</scope>
    <source>
        <strain evidence="39">PNUSAS000719</strain>
        <strain evidence="51">PNUSAS013139</strain>
    </source>
</reference>
<evidence type="ECO:0000313" key="12">
    <source>
        <dbReference type="EMBL" id="EBO2911735.1"/>
    </source>
</evidence>
<dbReference type="EMBL" id="AALRRQ010000005">
    <property type="protein sequence ID" value="EDC6714932.1"/>
    <property type="molecule type" value="Genomic_DNA"/>
</dbReference>
<keyword evidence="53" id="KW-0808">Transferase</keyword>
<evidence type="ECO:0000313" key="28">
    <source>
        <dbReference type="EMBL" id="ECS9490136.1"/>
    </source>
</evidence>
<dbReference type="EMBL" id="AAGHTB010000002">
    <property type="protein sequence ID" value="EBO2047976.1"/>
    <property type="molecule type" value="Genomic_DNA"/>
</dbReference>
<reference evidence="14" key="1">
    <citation type="submission" date="2018-06" db="EMBL/GenBank/DDBJ databases">
        <authorList>
            <person name="Ashton P.M."/>
            <person name="Dallman T."/>
            <person name="Nair S."/>
            <person name="De Pinna E."/>
            <person name="Peters T."/>
            <person name="Grant K."/>
        </authorList>
    </citation>
    <scope>NUCLEOTIDE SEQUENCE</scope>
    <source>
        <strain evidence="14">492553</strain>
        <strain evidence="19">624486</strain>
    </source>
</reference>
<evidence type="ECO:0000313" key="30">
    <source>
        <dbReference type="EMBL" id="ECT6382018.1"/>
    </source>
</evidence>
<keyword evidence="53" id="KW-0695">RNA-directed DNA polymerase</keyword>
<dbReference type="EMBL" id="AAKNKF010000003">
    <property type="protein sequence ID" value="ECT6382018.1"/>
    <property type="molecule type" value="Genomic_DNA"/>
</dbReference>
<evidence type="ECO:0000313" key="17">
    <source>
        <dbReference type="EMBL" id="EBZ2432624.1"/>
    </source>
</evidence>
<evidence type="ECO:0000313" key="7">
    <source>
        <dbReference type="EMBL" id="EBO1631177.1"/>
    </source>
</evidence>
<dbReference type="EMBL" id="AALOUC010000048">
    <property type="protein sequence ID" value="EDB8290509.1"/>
    <property type="molecule type" value="Genomic_DNA"/>
</dbReference>
<dbReference type="InterPro" id="IPR036526">
    <property type="entry name" value="C-N_Hydrolase_sf"/>
</dbReference>
<evidence type="ECO:0000313" key="53">
    <source>
        <dbReference type="EMBL" id="EDI2825921.1"/>
    </source>
</evidence>
<evidence type="ECO:0000313" key="55">
    <source>
        <dbReference type="EMBL" id="EDI4075328.1"/>
    </source>
</evidence>
<evidence type="ECO:0000313" key="26">
    <source>
        <dbReference type="EMBL" id="ECS2128129.1"/>
    </source>
</evidence>
<evidence type="ECO:0000313" key="20">
    <source>
        <dbReference type="EMBL" id="ECA0087341.1"/>
    </source>
</evidence>
<dbReference type="EMBL" id="AAMIOR010000003">
    <property type="protein sequence ID" value="EDH7231080.1"/>
    <property type="molecule type" value="Genomic_DNA"/>
</dbReference>
<evidence type="ECO:0000313" key="43">
    <source>
        <dbReference type="EMBL" id="EDC6714932.1"/>
    </source>
</evidence>
<evidence type="ECO:0000313" key="34">
    <source>
        <dbReference type="EMBL" id="ECU7501529.1"/>
    </source>
</evidence>
<name>A0A4Q9BW03_SALET</name>
<evidence type="ECO:0000313" key="16">
    <source>
        <dbReference type="EMBL" id="EBW8724009.1"/>
    </source>
</evidence>
<evidence type="ECO:0000313" key="25">
    <source>
        <dbReference type="EMBL" id="ECB8227261.1"/>
    </source>
</evidence>
<dbReference type="EMBL" id="AAHVRN010000006">
    <property type="protein sequence ID" value="ECA8554662.1"/>
    <property type="molecule type" value="Genomic_DNA"/>
</dbReference>
<dbReference type="InterPro" id="IPR000477">
    <property type="entry name" value="RT_dom"/>
</dbReference>
<evidence type="ECO:0000313" key="35">
    <source>
        <dbReference type="EMBL" id="ECU9197560.1"/>
    </source>
</evidence>
<evidence type="ECO:0000313" key="3">
    <source>
        <dbReference type="EMBL" id="EBM8419989.1"/>
    </source>
</evidence>
<dbReference type="EMBL" id="AAKJTW010000051">
    <property type="protein sequence ID" value="ECS4926399.1"/>
    <property type="molecule type" value="Genomic_DNA"/>
</dbReference>
<dbReference type="Proteomes" id="UP000365067">
    <property type="component" value="Unassembled WGS sequence"/>
</dbReference>
<dbReference type="EMBL" id="AAHGZJ010000038">
    <property type="protein sequence ID" value="EBV9906474.1"/>
    <property type="molecule type" value="Genomic_DNA"/>
</dbReference>
<evidence type="ECO:0000313" key="13">
    <source>
        <dbReference type="EMBL" id="EBV9906474.1"/>
    </source>
</evidence>
<dbReference type="EMBL" id="AAGHZM010000007">
    <property type="protein sequence ID" value="EBO2755053.1"/>
    <property type="molecule type" value="Genomic_DNA"/>
</dbReference>
<dbReference type="EMBL" id="AAMFMM010000008">
    <property type="protein sequence ID" value="EDG8349911.1"/>
    <property type="molecule type" value="Genomic_DNA"/>
</dbReference>
<evidence type="ECO:0000313" key="42">
    <source>
        <dbReference type="EMBL" id="EDB8559182.1"/>
    </source>
</evidence>
<dbReference type="EMBL" id="AAHSYX010000005">
    <property type="protein sequence ID" value="ECA0087341.1"/>
    <property type="molecule type" value="Genomic_DNA"/>
</dbReference>
<evidence type="ECO:0000313" key="45">
    <source>
        <dbReference type="EMBL" id="EDG6697580.1"/>
    </source>
</evidence>
<dbReference type="EMBL" id="AAMKTN010000015">
    <property type="protein sequence ID" value="EDI3729271.1"/>
    <property type="molecule type" value="Genomic_DNA"/>
</dbReference>
<evidence type="ECO:0000313" key="29">
    <source>
        <dbReference type="EMBL" id="ECT0508139.1"/>
    </source>
</evidence>
<dbReference type="EMBL" id="AAHJMM010000005">
    <property type="protein sequence ID" value="EBW8724009.1"/>
    <property type="molecule type" value="Genomic_DNA"/>
</dbReference>
<evidence type="ECO:0000313" key="9">
    <source>
        <dbReference type="EMBL" id="EBO2491909.1"/>
    </source>
</evidence>